<feature type="non-terminal residue" evidence="3">
    <location>
        <position position="1"/>
    </location>
</feature>
<gene>
    <name evidence="3" type="ORF">CJ199_13825</name>
</gene>
<name>A0A2N6VJ72_9MICO</name>
<dbReference type="InterPro" id="IPR043502">
    <property type="entry name" value="DNA/RNA_pol_sf"/>
</dbReference>
<dbReference type="Proteomes" id="UP000235598">
    <property type="component" value="Unassembled WGS sequence"/>
</dbReference>
<sequence>KGASVLSDAHRSGTAGSAVQKQPAEPGGTLRTLVLHVPDFTAVAHAEAAGVSPSTPAVVLHAGRVISADAQARAAGIAVGLNRRAVGHRCPQAAVLNYSEDTEQRLFARSVGILEDRMARFTLLRPGTIGVPVSSFARTHTEDTAAEELLTALTDATGWEVLAG</sequence>
<evidence type="ECO:0000313" key="4">
    <source>
        <dbReference type="Proteomes" id="UP000235598"/>
    </source>
</evidence>
<evidence type="ECO:0000259" key="2">
    <source>
        <dbReference type="Pfam" id="PF00817"/>
    </source>
</evidence>
<accession>A0A2N6VJ72</accession>
<dbReference type="SUPFAM" id="SSF56672">
    <property type="entry name" value="DNA/RNA polymerases"/>
    <property type="match status" value="1"/>
</dbReference>
<proteinExistence type="predicted"/>
<protein>
    <recommendedName>
        <fullName evidence="2">UmuC domain-containing protein</fullName>
    </recommendedName>
</protein>
<feature type="region of interest" description="Disordered" evidence="1">
    <location>
        <begin position="1"/>
        <end position="25"/>
    </location>
</feature>
<organism evidence="3 4">
    <name type="scientific">Brevibacterium paucivorans</name>
    <dbReference type="NCBI Taxonomy" id="170994"/>
    <lineage>
        <taxon>Bacteria</taxon>
        <taxon>Bacillati</taxon>
        <taxon>Actinomycetota</taxon>
        <taxon>Actinomycetes</taxon>
        <taxon>Micrococcales</taxon>
        <taxon>Brevibacteriaceae</taxon>
        <taxon>Brevibacterium</taxon>
    </lineage>
</organism>
<feature type="domain" description="UmuC" evidence="2">
    <location>
        <begin position="54"/>
        <end position="164"/>
    </location>
</feature>
<reference evidence="3 4" key="1">
    <citation type="submission" date="2017-09" db="EMBL/GenBank/DDBJ databases">
        <title>Bacterial strain isolated from the female urinary microbiota.</title>
        <authorList>
            <person name="Thomas-White K."/>
            <person name="Kumar N."/>
            <person name="Forster S."/>
            <person name="Putonti C."/>
            <person name="Lawley T."/>
            <person name="Wolfe A.J."/>
        </authorList>
    </citation>
    <scope>NUCLEOTIDE SEQUENCE [LARGE SCALE GENOMIC DNA]</scope>
    <source>
        <strain evidence="3 4">UMB1301</strain>
    </source>
</reference>
<comment type="caution">
    <text evidence="3">The sequence shown here is derived from an EMBL/GenBank/DDBJ whole genome shotgun (WGS) entry which is preliminary data.</text>
</comment>
<dbReference type="EMBL" id="PNHK01000336">
    <property type="protein sequence ID" value="PMD04137.1"/>
    <property type="molecule type" value="Genomic_DNA"/>
</dbReference>
<evidence type="ECO:0000313" key="3">
    <source>
        <dbReference type="EMBL" id="PMD04137.1"/>
    </source>
</evidence>
<dbReference type="InterPro" id="IPR001126">
    <property type="entry name" value="UmuC"/>
</dbReference>
<feature type="non-terminal residue" evidence="3">
    <location>
        <position position="164"/>
    </location>
</feature>
<dbReference type="Pfam" id="PF00817">
    <property type="entry name" value="IMS"/>
    <property type="match status" value="1"/>
</dbReference>
<dbReference type="GO" id="GO:0006281">
    <property type="term" value="P:DNA repair"/>
    <property type="evidence" value="ECO:0007669"/>
    <property type="project" value="InterPro"/>
</dbReference>
<evidence type="ECO:0000256" key="1">
    <source>
        <dbReference type="SAM" id="MobiDB-lite"/>
    </source>
</evidence>
<dbReference type="AlphaFoldDB" id="A0A2N6VJ72"/>